<evidence type="ECO:0000313" key="2">
    <source>
        <dbReference type="EMBL" id="KAH6605223.1"/>
    </source>
</evidence>
<dbReference type="EMBL" id="JAIWOZ010000005">
    <property type="protein sequence ID" value="KAH6605223.1"/>
    <property type="molecule type" value="Genomic_DNA"/>
</dbReference>
<evidence type="ECO:0000313" key="3">
    <source>
        <dbReference type="Proteomes" id="UP000827724"/>
    </source>
</evidence>
<feature type="region of interest" description="Disordered" evidence="1">
    <location>
        <begin position="1"/>
        <end position="20"/>
    </location>
</feature>
<comment type="caution">
    <text evidence="2">The sequence shown here is derived from an EMBL/GenBank/DDBJ whole genome shotgun (WGS) entry which is preliminary data.</text>
</comment>
<evidence type="ECO:0000256" key="1">
    <source>
        <dbReference type="SAM" id="MobiDB-lite"/>
    </source>
</evidence>
<organism evidence="2 3">
    <name type="scientific">Trichoderma cornu-damae</name>
    <dbReference type="NCBI Taxonomy" id="654480"/>
    <lineage>
        <taxon>Eukaryota</taxon>
        <taxon>Fungi</taxon>
        <taxon>Dikarya</taxon>
        <taxon>Ascomycota</taxon>
        <taxon>Pezizomycotina</taxon>
        <taxon>Sordariomycetes</taxon>
        <taxon>Hypocreomycetidae</taxon>
        <taxon>Hypocreales</taxon>
        <taxon>Hypocreaceae</taxon>
        <taxon>Trichoderma</taxon>
    </lineage>
</organism>
<protein>
    <submittedName>
        <fullName evidence="2">Uncharacterized protein</fullName>
    </submittedName>
</protein>
<dbReference type="Proteomes" id="UP000827724">
    <property type="component" value="Unassembled WGS sequence"/>
</dbReference>
<proteinExistence type="predicted"/>
<sequence>MPEKTIRPRDKRGRFPEEPSLPAILTISLAEWQDRRRERQKRALTPTPDRADLTDLLLTSTARLQISNEPDEPPSSLLLGAPPAPSQDTAEDTFPHLAIVLNIPSNSFPIPITLLLN</sequence>
<reference evidence="2" key="1">
    <citation type="submission" date="2021-08" db="EMBL/GenBank/DDBJ databases">
        <title>Chromosome-Level Trichoderma cornu-damae using Hi-C Data.</title>
        <authorList>
            <person name="Kim C.S."/>
        </authorList>
    </citation>
    <scope>NUCLEOTIDE SEQUENCE</scope>
    <source>
        <strain evidence="2">KA19-0412C</strain>
    </source>
</reference>
<accession>A0A9P8QLI3</accession>
<dbReference type="AlphaFoldDB" id="A0A9P8QLI3"/>
<feature type="region of interest" description="Disordered" evidence="1">
    <location>
        <begin position="65"/>
        <end position="90"/>
    </location>
</feature>
<feature type="compositionally biased region" description="Basic and acidic residues" evidence="1">
    <location>
        <begin position="1"/>
        <end position="17"/>
    </location>
</feature>
<keyword evidence="3" id="KW-1185">Reference proteome</keyword>
<name>A0A9P8QLI3_9HYPO</name>
<gene>
    <name evidence="2" type="ORF">Trco_006930</name>
</gene>